<dbReference type="AlphaFoldDB" id="A0A0A9BSM9"/>
<accession>A0A0A9BSM9</accession>
<keyword evidence="1" id="KW-1133">Transmembrane helix</keyword>
<organism evidence="2">
    <name type="scientific">Arundo donax</name>
    <name type="common">Giant reed</name>
    <name type="synonym">Donax arundinaceus</name>
    <dbReference type="NCBI Taxonomy" id="35708"/>
    <lineage>
        <taxon>Eukaryota</taxon>
        <taxon>Viridiplantae</taxon>
        <taxon>Streptophyta</taxon>
        <taxon>Embryophyta</taxon>
        <taxon>Tracheophyta</taxon>
        <taxon>Spermatophyta</taxon>
        <taxon>Magnoliopsida</taxon>
        <taxon>Liliopsida</taxon>
        <taxon>Poales</taxon>
        <taxon>Poaceae</taxon>
        <taxon>PACMAD clade</taxon>
        <taxon>Arundinoideae</taxon>
        <taxon>Arundineae</taxon>
        <taxon>Arundo</taxon>
    </lineage>
</organism>
<name>A0A0A9BSM9_ARUDO</name>
<reference evidence="2" key="2">
    <citation type="journal article" date="2015" name="Data Brief">
        <title>Shoot transcriptome of the giant reed, Arundo donax.</title>
        <authorList>
            <person name="Barrero R.A."/>
            <person name="Guerrero F.D."/>
            <person name="Moolhuijzen P."/>
            <person name="Goolsby J.A."/>
            <person name="Tidwell J."/>
            <person name="Bellgard S.E."/>
            <person name="Bellgard M.I."/>
        </authorList>
    </citation>
    <scope>NUCLEOTIDE SEQUENCE</scope>
    <source>
        <tissue evidence="2">Shoot tissue taken approximately 20 cm above the soil surface</tissue>
    </source>
</reference>
<dbReference type="EMBL" id="GBRH01231569">
    <property type="protein sequence ID" value="JAD66326.1"/>
    <property type="molecule type" value="Transcribed_RNA"/>
</dbReference>
<protein>
    <submittedName>
        <fullName evidence="2">Uncharacterized protein</fullName>
    </submittedName>
</protein>
<feature type="transmembrane region" description="Helical" evidence="1">
    <location>
        <begin position="12"/>
        <end position="31"/>
    </location>
</feature>
<sequence>MALVDATLLCTLFNYTNISVNFLCMCVTMYLK</sequence>
<reference evidence="2" key="1">
    <citation type="submission" date="2014-09" db="EMBL/GenBank/DDBJ databases">
        <authorList>
            <person name="Magalhaes I.L.F."/>
            <person name="Oliveira U."/>
            <person name="Santos F.R."/>
            <person name="Vidigal T.H.D.A."/>
            <person name="Brescovit A.D."/>
            <person name="Santos A.J."/>
        </authorList>
    </citation>
    <scope>NUCLEOTIDE SEQUENCE</scope>
    <source>
        <tissue evidence="2">Shoot tissue taken approximately 20 cm above the soil surface</tissue>
    </source>
</reference>
<evidence type="ECO:0000313" key="2">
    <source>
        <dbReference type="EMBL" id="JAD66326.1"/>
    </source>
</evidence>
<evidence type="ECO:0000256" key="1">
    <source>
        <dbReference type="SAM" id="Phobius"/>
    </source>
</evidence>
<keyword evidence="1" id="KW-0472">Membrane</keyword>
<keyword evidence="1" id="KW-0812">Transmembrane</keyword>
<proteinExistence type="predicted"/>